<reference evidence="1" key="1">
    <citation type="submission" date="2015-06" db="UniProtKB">
        <authorList>
            <consortium name="EnsemblPlants"/>
        </authorList>
    </citation>
    <scope>IDENTIFICATION</scope>
</reference>
<proteinExistence type="predicted"/>
<accession>M8BLD2</accession>
<protein>
    <submittedName>
        <fullName evidence="1">Uncharacterized protein</fullName>
    </submittedName>
</protein>
<name>M8BLD2_AEGTA</name>
<organism evidence="1">
    <name type="scientific">Aegilops tauschii</name>
    <name type="common">Tausch's goatgrass</name>
    <name type="synonym">Aegilops squarrosa</name>
    <dbReference type="NCBI Taxonomy" id="37682"/>
    <lineage>
        <taxon>Eukaryota</taxon>
        <taxon>Viridiplantae</taxon>
        <taxon>Streptophyta</taxon>
        <taxon>Embryophyta</taxon>
        <taxon>Tracheophyta</taxon>
        <taxon>Spermatophyta</taxon>
        <taxon>Magnoliopsida</taxon>
        <taxon>Liliopsida</taxon>
        <taxon>Poales</taxon>
        <taxon>Poaceae</taxon>
        <taxon>BOP clade</taxon>
        <taxon>Pooideae</taxon>
        <taxon>Triticodae</taxon>
        <taxon>Triticeae</taxon>
        <taxon>Triticinae</taxon>
        <taxon>Aegilops</taxon>
    </lineage>
</organism>
<evidence type="ECO:0000313" key="1">
    <source>
        <dbReference type="EnsemblPlants" id="EMT03807"/>
    </source>
</evidence>
<sequence length="77" mass="8514">MASPLLPIRLLFFIRRRCSPWFQIGAEFAAIEEQGRARPGAPPQRALHWCQAASSPTHVAGDDELLMVYTVPLCHGG</sequence>
<dbReference type="AlphaFoldDB" id="M8BLD2"/>
<dbReference type="EnsemblPlants" id="EMT03807">
    <property type="protein sequence ID" value="EMT03807"/>
    <property type="gene ID" value="F775_25076"/>
</dbReference>